<dbReference type="AlphaFoldDB" id="A0A9N9X7Z5"/>
<keyword evidence="3" id="KW-1185">Reference proteome</keyword>
<evidence type="ECO:0000313" key="2">
    <source>
        <dbReference type="EMBL" id="CAG9830960.1"/>
    </source>
</evidence>
<feature type="region of interest" description="Disordered" evidence="1">
    <location>
        <begin position="264"/>
        <end position="301"/>
    </location>
</feature>
<evidence type="ECO:0000256" key="1">
    <source>
        <dbReference type="SAM" id="MobiDB-lite"/>
    </source>
</evidence>
<reference evidence="2" key="1">
    <citation type="submission" date="2022-01" db="EMBL/GenBank/DDBJ databases">
        <authorList>
            <person name="King R."/>
        </authorList>
    </citation>
    <scope>NUCLEOTIDE SEQUENCE</scope>
</reference>
<gene>
    <name evidence="2" type="ORF">DIABBA_LOCUS4602</name>
</gene>
<protein>
    <submittedName>
        <fullName evidence="2">Uncharacterized protein</fullName>
    </submittedName>
</protein>
<dbReference type="OrthoDB" id="10002384at2759"/>
<dbReference type="Proteomes" id="UP001153709">
    <property type="component" value="Chromosome 3"/>
</dbReference>
<feature type="compositionally biased region" description="Low complexity" evidence="1">
    <location>
        <begin position="292"/>
        <end position="301"/>
    </location>
</feature>
<name>A0A9N9X7Z5_DIABA</name>
<organism evidence="2 3">
    <name type="scientific">Diabrotica balteata</name>
    <name type="common">Banded cucumber beetle</name>
    <dbReference type="NCBI Taxonomy" id="107213"/>
    <lineage>
        <taxon>Eukaryota</taxon>
        <taxon>Metazoa</taxon>
        <taxon>Ecdysozoa</taxon>
        <taxon>Arthropoda</taxon>
        <taxon>Hexapoda</taxon>
        <taxon>Insecta</taxon>
        <taxon>Pterygota</taxon>
        <taxon>Neoptera</taxon>
        <taxon>Endopterygota</taxon>
        <taxon>Coleoptera</taxon>
        <taxon>Polyphaga</taxon>
        <taxon>Cucujiformia</taxon>
        <taxon>Chrysomeloidea</taxon>
        <taxon>Chrysomelidae</taxon>
        <taxon>Galerucinae</taxon>
        <taxon>Diabroticina</taxon>
        <taxon>Diabroticites</taxon>
        <taxon>Diabrotica</taxon>
    </lineage>
</organism>
<sequence length="507" mass="59480">MKKVIQSKHFTKKCPEIRRGSDGPKQLLFNNWATRNDSSKVAALLHPDDYLEKPRRYLKDVPHKAGRKTDKETGVYRKCCMGANTCYCREESIKPSLLRRPNKCLSLEEFEDRFKEKLPKGRHSLHCFCKAGSASAENINLSDHEILQKYQEELECLNKNLQITDQRKDYEVFRDNEHLEYLKNIGQYKNSTLMSRLPHIPAYYFSNSHSKNSNLFRKNSRSVEDIDIYDEEHRSNYLPSEKREVSPIQRSNYKPLGNYEGKHFRYYPKDNDEGISSNGRQKEDYVENYGNGSSSSGRSCVRSKYNKKLSVNQRNGVKEHGDLQNINFTNNRFDHSDEEEADEEEGEFYVTRPKTVNAAMNTDQFKRFRNENYFETHDLEEHLAEEIPDHTCVHRYDLNERNMPIGVNVDIYGQSRCSICNKPMEGLQDKPYFSDKISSTRLKNLSKCYQLGLAPTTVIRSSSTIEVKVDRDDICPRFIGRCRRPQYKNTFALRQQKMVTYRQENVY</sequence>
<proteinExistence type="predicted"/>
<dbReference type="EMBL" id="OU898278">
    <property type="protein sequence ID" value="CAG9830960.1"/>
    <property type="molecule type" value="Genomic_DNA"/>
</dbReference>
<accession>A0A9N9X7Z5</accession>
<evidence type="ECO:0000313" key="3">
    <source>
        <dbReference type="Proteomes" id="UP001153709"/>
    </source>
</evidence>